<dbReference type="GO" id="GO:0004674">
    <property type="term" value="F:protein serine/threonine kinase activity"/>
    <property type="evidence" value="ECO:0007669"/>
    <property type="project" value="TreeGrafter"/>
</dbReference>
<evidence type="ECO:0000313" key="6">
    <source>
        <dbReference type="Proteomes" id="UP000481153"/>
    </source>
</evidence>
<dbReference type="InterPro" id="IPR051681">
    <property type="entry name" value="Ser/Thr_Kinases-Pseudokinases"/>
</dbReference>
<evidence type="ECO:0000256" key="2">
    <source>
        <dbReference type="SAM" id="Phobius"/>
    </source>
</evidence>
<evidence type="ECO:0000256" key="3">
    <source>
        <dbReference type="SAM" id="SignalP"/>
    </source>
</evidence>
<dbReference type="SUPFAM" id="SSF56112">
    <property type="entry name" value="Protein kinase-like (PK-like)"/>
    <property type="match status" value="1"/>
</dbReference>
<keyword evidence="2" id="KW-0812">Transmembrane</keyword>
<organism evidence="5 6">
    <name type="scientific">Aphanomyces euteiches</name>
    <dbReference type="NCBI Taxonomy" id="100861"/>
    <lineage>
        <taxon>Eukaryota</taxon>
        <taxon>Sar</taxon>
        <taxon>Stramenopiles</taxon>
        <taxon>Oomycota</taxon>
        <taxon>Saprolegniomycetes</taxon>
        <taxon>Saprolegniales</taxon>
        <taxon>Verrucalvaceae</taxon>
        <taxon>Aphanomyces</taxon>
    </lineage>
</organism>
<protein>
    <recommendedName>
        <fullName evidence="4">Protein kinase domain-containing protein</fullName>
    </recommendedName>
</protein>
<dbReference type="VEuPathDB" id="FungiDB:AeMF1_016054"/>
<proteinExistence type="predicted"/>
<dbReference type="InterPro" id="IPR017441">
    <property type="entry name" value="Protein_kinase_ATP_BS"/>
</dbReference>
<dbReference type="Gene3D" id="1.10.510.10">
    <property type="entry name" value="Transferase(Phosphotransferase) domain 1"/>
    <property type="match status" value="1"/>
</dbReference>
<keyword evidence="6" id="KW-1185">Reference proteome</keyword>
<feature type="binding site" evidence="1">
    <location>
        <position position="408"/>
    </location>
    <ligand>
        <name>ATP</name>
        <dbReference type="ChEBI" id="CHEBI:30616"/>
    </ligand>
</feature>
<feature type="signal peptide" evidence="3">
    <location>
        <begin position="1"/>
        <end position="20"/>
    </location>
</feature>
<feature type="chain" id="PRO_5026081075" description="Protein kinase domain-containing protein" evidence="3">
    <location>
        <begin position="21"/>
        <end position="552"/>
    </location>
</feature>
<dbReference type="PANTHER" id="PTHR44329">
    <property type="entry name" value="SERINE/THREONINE-PROTEIN KINASE TNNI3K-RELATED"/>
    <property type="match status" value="1"/>
</dbReference>
<name>A0A6G0XF88_9STRA</name>
<dbReference type="InterPro" id="IPR000719">
    <property type="entry name" value="Prot_kinase_dom"/>
</dbReference>
<dbReference type="Gene3D" id="3.80.10.10">
    <property type="entry name" value="Ribonuclease Inhibitor"/>
    <property type="match status" value="1"/>
</dbReference>
<dbReference type="GO" id="GO:0005524">
    <property type="term" value="F:ATP binding"/>
    <property type="evidence" value="ECO:0007669"/>
    <property type="project" value="UniProtKB-UniRule"/>
</dbReference>
<dbReference type="SUPFAM" id="SSF52058">
    <property type="entry name" value="L domain-like"/>
    <property type="match status" value="1"/>
</dbReference>
<dbReference type="PROSITE" id="PS00107">
    <property type="entry name" value="PROTEIN_KINASE_ATP"/>
    <property type="match status" value="1"/>
</dbReference>
<feature type="domain" description="Protein kinase" evidence="4">
    <location>
        <begin position="380"/>
        <end position="552"/>
    </location>
</feature>
<dbReference type="PANTHER" id="PTHR44329:SF214">
    <property type="entry name" value="PROTEIN KINASE DOMAIN-CONTAINING PROTEIN"/>
    <property type="match status" value="1"/>
</dbReference>
<keyword evidence="2" id="KW-0472">Membrane</keyword>
<gene>
    <name evidence="5" type="ORF">Ae201684_005305</name>
</gene>
<feature type="transmembrane region" description="Helical" evidence="2">
    <location>
        <begin position="309"/>
        <end position="332"/>
    </location>
</feature>
<keyword evidence="3" id="KW-0732">Signal</keyword>
<reference evidence="5 6" key="1">
    <citation type="submission" date="2019-07" db="EMBL/GenBank/DDBJ databases">
        <title>Genomics analysis of Aphanomyces spp. identifies a new class of oomycete effector associated with host adaptation.</title>
        <authorList>
            <person name="Gaulin E."/>
        </authorList>
    </citation>
    <scope>NUCLEOTIDE SEQUENCE [LARGE SCALE GENOMIC DNA]</scope>
    <source>
        <strain evidence="5 6">ATCC 201684</strain>
    </source>
</reference>
<dbReference type="PROSITE" id="PS50011">
    <property type="entry name" value="PROTEIN_KINASE_DOM"/>
    <property type="match status" value="1"/>
</dbReference>
<comment type="caution">
    <text evidence="5">The sequence shown here is derived from an EMBL/GenBank/DDBJ whole genome shotgun (WGS) entry which is preliminary data.</text>
</comment>
<dbReference type="AlphaFoldDB" id="A0A6G0XF88"/>
<keyword evidence="1" id="KW-0067">ATP-binding</keyword>
<sequence length="552" mass="62523">MRSDVLTAALVFVAALEVKAVSCPYTKLPSNVTNVLVADKTWCPSANDACVLNKSCHYVGWQTTSNVTWQAIGDLRDWQPSNEWLILDGRGRTIDMTEFKLPDTATFVENLPLVLPDNFTWPKTVTQLWLQNITMRSLPGLPDRLQRLLASQCNLTNVDELRQLPRTLVWLQLGNNSYTEWTNLDLTRLTHFEGWGNKYLNRIENVTFNKQLVMLDLSNVKLTNWIMDADTFQALNALPPKKEIWATYYYNLTIDSNATECSLKQGTIQELWRNNKTARKKPYDESIYRVCVLSDEQTPSPANKAPTHLSTGTIIGITTGGAAFISLVVFMIMRRRQVKAEKELEHVREMYQSTEPLASREEAGLDLTPLTLCRLDESGLTLQRNLGSGAFADVWLGTFKGEAVAVKKLHANRVTLHQLKSFVNEITLMATFDSPYIVKLIGAAWTRPSDIKCVMELMDGGDLKDYLDLKTPQDFPWNDKIMHIHSIVEGLVYLHSLNIIHRDLKSRNVLSDSKKSTKLTDFGVSKEDLQATMTMGVGTFRWMAPEVIQDKS</sequence>
<dbReference type="Pfam" id="PF00069">
    <property type="entry name" value="Pkinase"/>
    <property type="match status" value="1"/>
</dbReference>
<dbReference type="EMBL" id="VJMJ01000068">
    <property type="protein sequence ID" value="KAF0738934.1"/>
    <property type="molecule type" value="Genomic_DNA"/>
</dbReference>
<dbReference type="InterPro" id="IPR011009">
    <property type="entry name" value="Kinase-like_dom_sf"/>
</dbReference>
<evidence type="ECO:0000259" key="4">
    <source>
        <dbReference type="PROSITE" id="PS50011"/>
    </source>
</evidence>
<dbReference type="SMART" id="SM00220">
    <property type="entry name" value="S_TKc"/>
    <property type="match status" value="1"/>
</dbReference>
<keyword evidence="2" id="KW-1133">Transmembrane helix</keyword>
<accession>A0A6G0XF88</accession>
<dbReference type="InterPro" id="IPR032675">
    <property type="entry name" value="LRR_dom_sf"/>
</dbReference>
<evidence type="ECO:0000256" key="1">
    <source>
        <dbReference type="PROSITE-ProRule" id="PRU10141"/>
    </source>
</evidence>
<keyword evidence="1" id="KW-0547">Nucleotide-binding</keyword>
<dbReference type="Proteomes" id="UP000481153">
    <property type="component" value="Unassembled WGS sequence"/>
</dbReference>
<evidence type="ECO:0000313" key="5">
    <source>
        <dbReference type="EMBL" id="KAF0738934.1"/>
    </source>
</evidence>